<sequence length="151" mass="16554">MSDFSSTPVLIIGYGNTLRGDDGVGVRIAETIAQQQWPGVRSLICHQLTPELASDLAKAKGVIFVDAFPSDESMIQIQSLYPVEMRQNLGHTEDPRTLLSLSQVLYGCCPPAWWVLIPGSHFEFGEQLSPVTKNCVQEAINLIQELIGSIV</sequence>
<accession>B7KA83</accession>
<dbReference type="SUPFAM" id="SSF53163">
    <property type="entry name" value="HybD-like"/>
    <property type="match status" value="1"/>
</dbReference>
<dbReference type="PANTHER" id="PTHR30302:SF5">
    <property type="entry name" value="SLR1876 PROTEIN"/>
    <property type="match status" value="1"/>
</dbReference>
<gene>
    <name evidence="1" type="ordered locus">PCC7424_4493</name>
</gene>
<protein>
    <submittedName>
        <fullName evidence="1">Hydrogenase maturation protease</fullName>
    </submittedName>
</protein>
<keyword evidence="2" id="KW-1185">Reference proteome</keyword>
<dbReference type="KEGG" id="cyc:PCC7424_4493"/>
<dbReference type="EMBL" id="CP001291">
    <property type="protein sequence ID" value="ACK72857.1"/>
    <property type="molecule type" value="Genomic_DNA"/>
</dbReference>
<proteinExistence type="predicted"/>
<dbReference type="NCBIfam" id="TIGR00072">
    <property type="entry name" value="hydrog_prot"/>
    <property type="match status" value="1"/>
</dbReference>
<dbReference type="PANTHER" id="PTHR30302">
    <property type="entry name" value="HYDROGENASE 1 MATURATION PROTEASE"/>
    <property type="match status" value="1"/>
</dbReference>
<name>B7KA83_GLOC7</name>
<evidence type="ECO:0000313" key="1">
    <source>
        <dbReference type="EMBL" id="ACK72857.1"/>
    </source>
</evidence>
<dbReference type="CDD" id="cd06066">
    <property type="entry name" value="H2MP_NAD-link-bidir"/>
    <property type="match status" value="1"/>
</dbReference>
<dbReference type="eggNOG" id="COG0680">
    <property type="taxonomic scope" value="Bacteria"/>
</dbReference>
<reference evidence="2" key="1">
    <citation type="journal article" date="2011" name="MBio">
        <title>Novel metabolic attributes of the genus Cyanothece, comprising a group of unicellular nitrogen-fixing Cyanobacteria.</title>
        <authorList>
            <person name="Bandyopadhyay A."/>
            <person name="Elvitigala T."/>
            <person name="Welsh E."/>
            <person name="Stockel J."/>
            <person name="Liberton M."/>
            <person name="Min H."/>
            <person name="Sherman L.A."/>
            <person name="Pakrasi H.B."/>
        </authorList>
    </citation>
    <scope>NUCLEOTIDE SEQUENCE [LARGE SCALE GENOMIC DNA]</scope>
    <source>
        <strain evidence="2">PCC 7424</strain>
    </source>
</reference>
<dbReference type="InterPro" id="IPR023430">
    <property type="entry name" value="Pept_HybD-like_dom_sf"/>
</dbReference>
<dbReference type="AlphaFoldDB" id="B7KA83"/>
<dbReference type="OrthoDB" id="512922at2"/>
<evidence type="ECO:0000313" key="2">
    <source>
        <dbReference type="Proteomes" id="UP000002384"/>
    </source>
</evidence>
<dbReference type="STRING" id="65393.PCC7424_4493"/>
<dbReference type="Proteomes" id="UP000002384">
    <property type="component" value="Chromosome"/>
</dbReference>
<dbReference type="MEROPS" id="A31.004"/>
<dbReference type="Gene3D" id="3.40.50.1450">
    <property type="entry name" value="HybD-like"/>
    <property type="match status" value="1"/>
</dbReference>
<dbReference type="GO" id="GO:0004175">
    <property type="term" value="F:endopeptidase activity"/>
    <property type="evidence" value="ECO:0007669"/>
    <property type="project" value="TreeGrafter"/>
</dbReference>
<organism evidence="1 2">
    <name type="scientific">Gloeothece citriformis (strain PCC 7424)</name>
    <name type="common">Cyanothece sp. (strain PCC 7424)</name>
    <dbReference type="NCBI Taxonomy" id="65393"/>
    <lineage>
        <taxon>Bacteria</taxon>
        <taxon>Bacillati</taxon>
        <taxon>Cyanobacteriota</taxon>
        <taxon>Cyanophyceae</taxon>
        <taxon>Oscillatoriophycideae</taxon>
        <taxon>Chroococcales</taxon>
        <taxon>Aphanothecaceae</taxon>
        <taxon>Gloeothece</taxon>
        <taxon>Gloeothece citriformis</taxon>
    </lineage>
</organism>
<dbReference type="GO" id="GO:0008047">
    <property type="term" value="F:enzyme activator activity"/>
    <property type="evidence" value="ECO:0007669"/>
    <property type="project" value="InterPro"/>
</dbReference>
<keyword evidence="1" id="KW-0378">Hydrolase</keyword>
<dbReference type="InterPro" id="IPR000671">
    <property type="entry name" value="Peptidase_A31"/>
</dbReference>
<dbReference type="GO" id="GO:0016485">
    <property type="term" value="P:protein processing"/>
    <property type="evidence" value="ECO:0007669"/>
    <property type="project" value="TreeGrafter"/>
</dbReference>
<keyword evidence="1" id="KW-0645">Protease</keyword>
<dbReference type="RefSeq" id="WP_015956441.1">
    <property type="nucleotide sequence ID" value="NC_011729.1"/>
</dbReference>
<dbReference type="HOGENOM" id="CLU_099037_6_1_3"/>